<accession>A0A381RGI8</accession>
<name>A0A381RGI8_9ZZZZ</name>
<sequence>MVSSGDGAMTGPGGSLTNPAAHSVADGRLLWARWPRWAAREHGDRQVR</sequence>
<proteinExistence type="predicted"/>
<organism evidence="2">
    <name type="scientific">marine metagenome</name>
    <dbReference type="NCBI Taxonomy" id="408172"/>
    <lineage>
        <taxon>unclassified sequences</taxon>
        <taxon>metagenomes</taxon>
        <taxon>ecological metagenomes</taxon>
    </lineage>
</organism>
<dbReference type="AlphaFoldDB" id="A0A381RGI8"/>
<reference evidence="2" key="1">
    <citation type="submission" date="2018-05" db="EMBL/GenBank/DDBJ databases">
        <authorList>
            <person name="Lanie J.A."/>
            <person name="Ng W.-L."/>
            <person name="Kazmierczak K.M."/>
            <person name="Andrzejewski T.M."/>
            <person name="Davidsen T.M."/>
            <person name="Wayne K.J."/>
            <person name="Tettelin H."/>
            <person name="Glass J.I."/>
            <person name="Rusch D."/>
            <person name="Podicherti R."/>
            <person name="Tsui H.-C.T."/>
            <person name="Winkler M.E."/>
        </authorList>
    </citation>
    <scope>NUCLEOTIDE SEQUENCE</scope>
</reference>
<protein>
    <submittedName>
        <fullName evidence="2">Uncharacterized protein</fullName>
    </submittedName>
</protein>
<gene>
    <name evidence="2" type="ORF">METZ01_LOCUS43776</name>
</gene>
<evidence type="ECO:0000313" key="2">
    <source>
        <dbReference type="EMBL" id="SUZ90922.1"/>
    </source>
</evidence>
<dbReference type="EMBL" id="UINC01001934">
    <property type="protein sequence ID" value="SUZ90922.1"/>
    <property type="molecule type" value="Genomic_DNA"/>
</dbReference>
<feature type="region of interest" description="Disordered" evidence="1">
    <location>
        <begin position="1"/>
        <end position="21"/>
    </location>
</feature>
<evidence type="ECO:0000256" key="1">
    <source>
        <dbReference type="SAM" id="MobiDB-lite"/>
    </source>
</evidence>